<dbReference type="Proteomes" id="UP000262714">
    <property type="component" value="Segment"/>
</dbReference>
<protein>
    <submittedName>
        <fullName evidence="2">Uncharacterized protein</fullName>
    </submittedName>
</protein>
<gene>
    <name evidence="2" type="ORF">vBBBak10_085</name>
</gene>
<organism evidence="2 3">
    <name type="scientific">Bacillus phage v_B-Bak10</name>
    <dbReference type="NCBI Taxonomy" id="2094736"/>
    <lineage>
        <taxon>Viruses</taxon>
        <taxon>Duplodnaviria</taxon>
        <taxon>Heunggongvirae</taxon>
        <taxon>Uroviricota</taxon>
        <taxon>Caudoviricetes</taxon>
        <taxon>Sejongvirinae</taxon>
        <taxon>Basiliskvirus</taxon>
        <taxon>Basiliskvirus bak10</taxon>
    </lineage>
</organism>
<keyword evidence="1" id="KW-0472">Membrane</keyword>
<keyword evidence="1" id="KW-0812">Transmembrane</keyword>
<sequence length="24" mass="2665">MNEMVEAVLISVGLTLMWIASIPF</sequence>
<keyword evidence="3" id="KW-1185">Reference proteome</keyword>
<proteinExistence type="predicted"/>
<name>A0A385IK74_9CAUD</name>
<reference evidence="2 3" key="1">
    <citation type="submission" date="2018-02" db="EMBL/GenBank/DDBJ databases">
        <title>Genomic characterization of three novel Basilisk-like phages infecting Bacillus anthracis.</title>
        <authorList>
            <person name="Farlow J."/>
            <person name="Bolkvadze D."/>
            <person name="Leshkasheli L."/>
            <person name="Kusradze I."/>
            <person name="Kotorashvili A."/>
            <person name="Kotaria N."/>
            <person name="Balarjishvili N."/>
            <person name="Kvachadze L."/>
            <person name="Nikolich M."/>
            <person name="Kutateladze M."/>
        </authorList>
    </citation>
    <scope>NUCLEOTIDE SEQUENCE [LARGE SCALE GENOMIC DNA]</scope>
</reference>
<accession>A0A385IK74</accession>
<feature type="transmembrane region" description="Helical" evidence="1">
    <location>
        <begin position="7"/>
        <end position="23"/>
    </location>
</feature>
<evidence type="ECO:0000313" key="3">
    <source>
        <dbReference type="Proteomes" id="UP000262714"/>
    </source>
</evidence>
<evidence type="ECO:0000313" key="2">
    <source>
        <dbReference type="EMBL" id="AXY83317.1"/>
    </source>
</evidence>
<dbReference type="EMBL" id="MG967618">
    <property type="protein sequence ID" value="AXY83317.1"/>
    <property type="molecule type" value="Genomic_DNA"/>
</dbReference>
<evidence type="ECO:0000256" key="1">
    <source>
        <dbReference type="SAM" id="Phobius"/>
    </source>
</evidence>
<keyword evidence="1" id="KW-1133">Transmembrane helix</keyword>